<accession>A0AAD4R4A0</accession>
<evidence type="ECO:0000256" key="1">
    <source>
        <dbReference type="SAM" id="MobiDB-lite"/>
    </source>
</evidence>
<name>A0AAD4R4A0_9BILA</name>
<evidence type="ECO:0000313" key="3">
    <source>
        <dbReference type="EMBL" id="KAI1708509.1"/>
    </source>
</evidence>
<keyword evidence="2" id="KW-0732">Signal</keyword>
<keyword evidence="4" id="KW-1185">Reference proteome</keyword>
<feature type="region of interest" description="Disordered" evidence="1">
    <location>
        <begin position="33"/>
        <end position="56"/>
    </location>
</feature>
<gene>
    <name evidence="3" type="ORF">DdX_11897</name>
</gene>
<dbReference type="AlphaFoldDB" id="A0AAD4R4A0"/>
<protein>
    <submittedName>
        <fullName evidence="3">Uncharacterized protein</fullName>
    </submittedName>
</protein>
<proteinExistence type="predicted"/>
<comment type="caution">
    <text evidence="3">The sequence shown here is derived from an EMBL/GenBank/DDBJ whole genome shotgun (WGS) entry which is preliminary data.</text>
</comment>
<evidence type="ECO:0000313" key="4">
    <source>
        <dbReference type="Proteomes" id="UP001201812"/>
    </source>
</evidence>
<dbReference type="EMBL" id="JAKKPZ010000035">
    <property type="protein sequence ID" value="KAI1708509.1"/>
    <property type="molecule type" value="Genomic_DNA"/>
</dbReference>
<reference evidence="3" key="1">
    <citation type="submission" date="2022-01" db="EMBL/GenBank/DDBJ databases">
        <title>Genome Sequence Resource for Two Populations of Ditylenchus destructor, the Migratory Endoparasitic Phytonematode.</title>
        <authorList>
            <person name="Zhang H."/>
            <person name="Lin R."/>
            <person name="Xie B."/>
        </authorList>
    </citation>
    <scope>NUCLEOTIDE SEQUENCE</scope>
    <source>
        <strain evidence="3">BazhouSP</strain>
    </source>
</reference>
<feature type="chain" id="PRO_5042206996" evidence="2">
    <location>
        <begin position="25"/>
        <end position="97"/>
    </location>
</feature>
<feature type="signal peptide" evidence="2">
    <location>
        <begin position="1"/>
        <end position="24"/>
    </location>
</feature>
<evidence type="ECO:0000256" key="2">
    <source>
        <dbReference type="SAM" id="SignalP"/>
    </source>
</evidence>
<organism evidence="3 4">
    <name type="scientific">Ditylenchus destructor</name>
    <dbReference type="NCBI Taxonomy" id="166010"/>
    <lineage>
        <taxon>Eukaryota</taxon>
        <taxon>Metazoa</taxon>
        <taxon>Ecdysozoa</taxon>
        <taxon>Nematoda</taxon>
        <taxon>Chromadorea</taxon>
        <taxon>Rhabditida</taxon>
        <taxon>Tylenchina</taxon>
        <taxon>Tylenchomorpha</taxon>
        <taxon>Sphaerularioidea</taxon>
        <taxon>Anguinidae</taxon>
        <taxon>Anguininae</taxon>
        <taxon>Ditylenchus</taxon>
    </lineage>
</organism>
<dbReference type="Proteomes" id="UP001201812">
    <property type="component" value="Unassembled WGS sequence"/>
</dbReference>
<sequence length="97" mass="10836">MLMFSSRLCVPMIFWIFLLAGILSIEFATAPETHSQPAAPAKKPKPKKKVGFGGNETRNYEVEVDRELTAMNANKINKDEDAGEAAAWKAKIVDRKR</sequence>